<dbReference type="InterPro" id="IPR043136">
    <property type="entry name" value="B30.2/SPRY_sf"/>
</dbReference>
<keyword evidence="3" id="KW-0862">Zinc</keyword>
<dbReference type="HOGENOM" id="CLU_013137_7_1_1"/>
<dbReference type="PROSITE" id="PS50188">
    <property type="entry name" value="B302_SPRY"/>
    <property type="match status" value="1"/>
</dbReference>
<dbReference type="InterPro" id="IPR037960">
    <property type="entry name" value="SPRY/PRY_RFPL"/>
</dbReference>
<evidence type="ECO:0000256" key="2">
    <source>
        <dbReference type="ARBA" id="ARBA00022771"/>
    </source>
</evidence>
<dbReference type="PROSITE" id="PS50089">
    <property type="entry name" value="ZF_RING_2"/>
    <property type="match status" value="1"/>
</dbReference>
<evidence type="ECO:0000256" key="1">
    <source>
        <dbReference type="ARBA" id="ARBA00022723"/>
    </source>
</evidence>
<dbReference type="Pfam" id="PF15227">
    <property type="entry name" value="zf-C3HC4_4"/>
    <property type="match status" value="1"/>
</dbReference>
<keyword evidence="1" id="KW-0479">Metal-binding</keyword>
<protein>
    <submittedName>
        <fullName evidence="8">Uncharacterized protein</fullName>
    </submittedName>
</protein>
<dbReference type="Gene3D" id="2.60.120.920">
    <property type="match status" value="1"/>
</dbReference>
<name>F6TC93_ORNAN</name>
<keyword evidence="2 4" id="KW-0863">Zinc-finger</keyword>
<evidence type="ECO:0000313" key="8">
    <source>
        <dbReference type="Ensembl" id="ENSOANP00000016546.2"/>
    </source>
</evidence>
<dbReference type="SUPFAM" id="SSF57850">
    <property type="entry name" value="RING/U-box"/>
    <property type="match status" value="1"/>
</dbReference>
<dbReference type="SMART" id="SM00589">
    <property type="entry name" value="PRY"/>
    <property type="match status" value="1"/>
</dbReference>
<reference evidence="8" key="3">
    <citation type="submission" date="2025-09" db="UniProtKB">
        <authorList>
            <consortium name="Ensembl"/>
        </authorList>
    </citation>
    <scope>IDENTIFICATION</scope>
    <source>
        <strain evidence="8">Glennie</strain>
    </source>
</reference>
<dbReference type="Pfam" id="PF13765">
    <property type="entry name" value="PRY"/>
    <property type="match status" value="1"/>
</dbReference>
<dbReference type="PROSITE" id="PS00518">
    <property type="entry name" value="ZF_RING_1"/>
    <property type="match status" value="1"/>
</dbReference>
<dbReference type="InterPro" id="IPR017907">
    <property type="entry name" value="Znf_RING_CS"/>
</dbReference>
<dbReference type="FunFam" id="2.60.120.920:FF:000004">
    <property type="entry name" value="Butyrophilin subfamily 1 member A1"/>
    <property type="match status" value="1"/>
</dbReference>
<dbReference type="InterPro" id="IPR006574">
    <property type="entry name" value="PRY"/>
</dbReference>
<dbReference type="InterPro" id="IPR013320">
    <property type="entry name" value="ConA-like_dom_sf"/>
</dbReference>
<organism evidence="8 9">
    <name type="scientific">Ornithorhynchus anatinus</name>
    <name type="common">Duckbill platypus</name>
    <dbReference type="NCBI Taxonomy" id="9258"/>
    <lineage>
        <taxon>Eukaryota</taxon>
        <taxon>Metazoa</taxon>
        <taxon>Chordata</taxon>
        <taxon>Craniata</taxon>
        <taxon>Vertebrata</taxon>
        <taxon>Euteleostomi</taxon>
        <taxon>Mammalia</taxon>
        <taxon>Monotremata</taxon>
        <taxon>Ornithorhynchidae</taxon>
        <taxon>Ornithorhynchus</taxon>
    </lineage>
</organism>
<dbReference type="Ensembl" id="ENSOANT00000016549.2">
    <property type="protein sequence ID" value="ENSOANP00000016546.2"/>
    <property type="gene ID" value="ENSOANG00000010439.2"/>
</dbReference>
<dbReference type="InterPro" id="IPR003877">
    <property type="entry name" value="SPRY_dom"/>
</dbReference>
<keyword evidence="9" id="KW-1185">Reference proteome</keyword>
<dbReference type="SMART" id="SM00449">
    <property type="entry name" value="SPRY"/>
    <property type="match status" value="1"/>
</dbReference>
<feature type="region of interest" description="Disordered" evidence="5">
    <location>
        <begin position="271"/>
        <end position="304"/>
    </location>
</feature>
<dbReference type="InterPro" id="IPR001841">
    <property type="entry name" value="Znf_RING"/>
</dbReference>
<dbReference type="Proteomes" id="UP000002279">
    <property type="component" value="Chromosome 10"/>
</dbReference>
<evidence type="ECO:0000256" key="3">
    <source>
        <dbReference type="ARBA" id="ARBA00022833"/>
    </source>
</evidence>
<dbReference type="GO" id="GO:0008270">
    <property type="term" value="F:zinc ion binding"/>
    <property type="evidence" value="ECO:0007669"/>
    <property type="project" value="UniProtKB-KW"/>
</dbReference>
<dbReference type="Pfam" id="PF00622">
    <property type="entry name" value="SPRY"/>
    <property type="match status" value="1"/>
</dbReference>
<dbReference type="InterPro" id="IPR003879">
    <property type="entry name" value="Butyrophylin_SPRY"/>
</dbReference>
<dbReference type="eggNOG" id="KOG2177">
    <property type="taxonomic scope" value="Eukaryota"/>
</dbReference>
<reference evidence="8 9" key="1">
    <citation type="journal article" date="2008" name="Nature">
        <title>Genome analysis of the platypus reveals unique signatures of evolution.</title>
        <authorList>
            <person name="Warren W.C."/>
            <person name="Hillier L.W."/>
            <person name="Marshall Graves J.A."/>
            <person name="Birney E."/>
            <person name="Ponting C.P."/>
            <person name="Grutzner F."/>
            <person name="Belov K."/>
            <person name="Miller W."/>
            <person name="Clarke L."/>
            <person name="Chinwalla A.T."/>
            <person name="Yang S.P."/>
            <person name="Heger A."/>
            <person name="Locke D.P."/>
            <person name="Miethke P."/>
            <person name="Waters P.D."/>
            <person name="Veyrunes F."/>
            <person name="Fulton L."/>
            <person name="Fulton B."/>
            <person name="Graves T."/>
            <person name="Wallis J."/>
            <person name="Puente X.S."/>
            <person name="Lopez-Otin C."/>
            <person name="Ordonez G.R."/>
            <person name="Eichler E.E."/>
            <person name="Chen L."/>
            <person name="Cheng Z."/>
            <person name="Deakin J.E."/>
            <person name="Alsop A."/>
            <person name="Thompson K."/>
            <person name="Kirby P."/>
            <person name="Papenfuss A.T."/>
            <person name="Wakefield M.J."/>
            <person name="Olender T."/>
            <person name="Lancet D."/>
            <person name="Huttley G.A."/>
            <person name="Smit A.F."/>
            <person name="Pask A."/>
            <person name="Temple-Smith P."/>
            <person name="Batzer M.A."/>
            <person name="Walker J.A."/>
            <person name="Konkel M.K."/>
            <person name="Harris R.S."/>
            <person name="Whittington C.M."/>
            <person name="Wong E.S."/>
            <person name="Gemmell N.J."/>
            <person name="Buschiazzo E."/>
            <person name="Vargas Jentzsch I.M."/>
            <person name="Merkel A."/>
            <person name="Schmitz J."/>
            <person name="Zemann A."/>
            <person name="Churakov G."/>
            <person name="Kriegs J.O."/>
            <person name="Brosius J."/>
            <person name="Murchison E.P."/>
            <person name="Sachidanandam R."/>
            <person name="Smith C."/>
            <person name="Hannon G.J."/>
            <person name="Tsend-Ayush E."/>
            <person name="McMillan D."/>
            <person name="Attenborough R."/>
            <person name="Rens W."/>
            <person name="Ferguson-Smith M."/>
            <person name="Lefevre C.M."/>
            <person name="Sharp J.A."/>
            <person name="Nicholas K.R."/>
            <person name="Ray D.A."/>
            <person name="Kube M."/>
            <person name="Reinhardt R."/>
            <person name="Pringle T.H."/>
            <person name="Taylor J."/>
            <person name="Jones R.C."/>
            <person name="Nixon B."/>
            <person name="Dacheux J.L."/>
            <person name="Niwa H."/>
            <person name="Sekita Y."/>
            <person name="Huang X."/>
            <person name="Stark A."/>
            <person name="Kheradpour P."/>
            <person name="Kellis M."/>
            <person name="Flicek P."/>
            <person name="Chen Y."/>
            <person name="Webber C."/>
            <person name="Hardison R."/>
            <person name="Nelson J."/>
            <person name="Hallsworth-Pepin K."/>
            <person name="Delehaunty K."/>
            <person name="Markovic C."/>
            <person name="Minx P."/>
            <person name="Feng Y."/>
            <person name="Kremitzki C."/>
            <person name="Mitreva M."/>
            <person name="Glasscock J."/>
            <person name="Wylie T."/>
            <person name="Wohldmann P."/>
            <person name="Thiru P."/>
            <person name="Nhan M.N."/>
            <person name="Pohl C.S."/>
            <person name="Smith S.M."/>
            <person name="Hou S."/>
            <person name="Nefedov M."/>
            <person name="de Jong P.J."/>
            <person name="Renfree M.B."/>
            <person name="Mardis E.R."/>
            <person name="Wilson R.K."/>
        </authorList>
    </citation>
    <scope>NUCLEOTIDE SEQUENCE [LARGE SCALE GENOMIC DNA]</scope>
    <source>
        <strain evidence="8 9">Glennie</strain>
    </source>
</reference>
<evidence type="ECO:0000259" key="7">
    <source>
        <dbReference type="PROSITE" id="PS50188"/>
    </source>
</evidence>
<dbReference type="SMART" id="SM00184">
    <property type="entry name" value="RING"/>
    <property type="match status" value="1"/>
</dbReference>
<evidence type="ECO:0000313" key="9">
    <source>
        <dbReference type="Proteomes" id="UP000002279"/>
    </source>
</evidence>
<dbReference type="SUPFAM" id="SSF49899">
    <property type="entry name" value="Concanavalin A-like lectins/glucanases"/>
    <property type="match status" value="1"/>
</dbReference>
<dbReference type="InterPro" id="IPR013083">
    <property type="entry name" value="Znf_RING/FYVE/PHD"/>
</dbReference>
<dbReference type="InterPro" id="IPR001870">
    <property type="entry name" value="B30.2/SPRY"/>
</dbReference>
<evidence type="ECO:0000259" key="6">
    <source>
        <dbReference type="PROSITE" id="PS50089"/>
    </source>
</evidence>
<dbReference type="InterPro" id="IPR050143">
    <property type="entry name" value="TRIM/RBCC"/>
</dbReference>
<dbReference type="OMA" id="SNEYSAC"/>
<sequence length="304" mass="34502">PKRLERTMARSFQEEVICPICLDYFFSPVSVPCGHIFCHPCIAKWARTSLEEVFPCPECRSNSQMISLRANRRLEKLSEIIRQYSPHLERSLRMMDGLQRFRVDMTLDVDTANPYLILSEDRRSVRCGTVPWNVPNNPERFYDTPCVLGVPSLTSGVHYWEVEVAGRTQWDLGVCRDSVNRKGKIELSPAAGYWVLSLRDGTQYWACGAHRINLHMVRPPLRVGVFVDVEAGDVTFYNLTDGTYVYTFANGSFRGPLRPFFCSGIEREIEPPLLRRDPDAPPTPRSSGSGSDPGGVRASLSKRR</sequence>
<dbReference type="AlphaFoldDB" id="F6TC93"/>
<dbReference type="PANTHER" id="PTHR24103">
    <property type="entry name" value="E3 UBIQUITIN-PROTEIN LIGASE TRIM"/>
    <property type="match status" value="1"/>
</dbReference>
<feature type="domain" description="RING-type" evidence="6">
    <location>
        <begin position="18"/>
        <end position="60"/>
    </location>
</feature>
<accession>F6TC93</accession>
<dbReference type="InParanoid" id="F6TC93"/>
<evidence type="ECO:0000256" key="4">
    <source>
        <dbReference type="PROSITE-ProRule" id="PRU00175"/>
    </source>
</evidence>
<proteinExistence type="predicted"/>
<dbReference type="PRINTS" id="PR01407">
    <property type="entry name" value="BUTYPHLNCDUF"/>
</dbReference>
<evidence type="ECO:0000256" key="5">
    <source>
        <dbReference type="SAM" id="MobiDB-lite"/>
    </source>
</evidence>
<feature type="domain" description="B30.2/SPRY" evidence="7">
    <location>
        <begin position="85"/>
        <end position="279"/>
    </location>
</feature>
<dbReference type="GeneTree" id="ENSGT00940000154126"/>
<reference evidence="8" key="2">
    <citation type="submission" date="2025-08" db="UniProtKB">
        <authorList>
            <consortium name="Ensembl"/>
        </authorList>
    </citation>
    <scope>IDENTIFICATION</scope>
    <source>
        <strain evidence="8">Glennie</strain>
    </source>
</reference>
<dbReference type="CDD" id="cd15821">
    <property type="entry name" value="SPRY_PRY_RFPL"/>
    <property type="match status" value="1"/>
</dbReference>
<dbReference type="Gene3D" id="3.30.40.10">
    <property type="entry name" value="Zinc/RING finger domain, C3HC4 (zinc finger)"/>
    <property type="match status" value="1"/>
</dbReference>